<gene>
    <name evidence="1" type="ORF">B4135_3374</name>
</gene>
<dbReference type="Proteomes" id="UP000075683">
    <property type="component" value="Unassembled WGS sequence"/>
</dbReference>
<sequence length="37" mass="4546">MRRRIKINSSGKEFFENAIFLQTSKNKKYSDISWYRC</sequence>
<dbReference type="EMBL" id="LQYT01000117">
    <property type="protein sequence ID" value="KYD10573.1"/>
    <property type="molecule type" value="Genomic_DNA"/>
</dbReference>
<accession>A0A150LDZ7</accession>
<reference evidence="1 2" key="1">
    <citation type="submission" date="2016-01" db="EMBL/GenBank/DDBJ databases">
        <title>Draft Genome Sequences of Seven Thermophilic Sporeformers Isolated from Foods.</title>
        <authorList>
            <person name="Berendsen E.M."/>
            <person name="Wells-Bennik M.H."/>
            <person name="Krawcyk A.O."/>
            <person name="De Jong A."/>
            <person name="Holsappel S."/>
            <person name="Eijlander R.T."/>
            <person name="Kuipers O.P."/>
        </authorList>
    </citation>
    <scope>NUCLEOTIDE SEQUENCE [LARGE SCALE GENOMIC DNA]</scope>
    <source>
        <strain evidence="1 2">B4135</strain>
    </source>
</reference>
<comment type="caution">
    <text evidence="1">The sequence shown here is derived from an EMBL/GenBank/DDBJ whole genome shotgun (WGS) entry which is preliminary data.</text>
</comment>
<name>A0A150LDZ7_9BACI</name>
<dbReference type="AlphaFoldDB" id="A0A150LDZ7"/>
<organism evidence="1 2">
    <name type="scientific">Caldibacillus debilis</name>
    <dbReference type="NCBI Taxonomy" id="301148"/>
    <lineage>
        <taxon>Bacteria</taxon>
        <taxon>Bacillati</taxon>
        <taxon>Bacillota</taxon>
        <taxon>Bacilli</taxon>
        <taxon>Bacillales</taxon>
        <taxon>Bacillaceae</taxon>
        <taxon>Caldibacillus</taxon>
    </lineage>
</organism>
<proteinExistence type="predicted"/>
<dbReference type="STRING" id="301148.B4135_3374"/>
<evidence type="ECO:0000313" key="2">
    <source>
        <dbReference type="Proteomes" id="UP000075683"/>
    </source>
</evidence>
<protein>
    <submittedName>
        <fullName evidence="1">Uncharacterized protein</fullName>
    </submittedName>
</protein>
<evidence type="ECO:0000313" key="1">
    <source>
        <dbReference type="EMBL" id="KYD10573.1"/>
    </source>
</evidence>